<sequence length="306" mass="33799">MKTLILSLLCGLLLLCSCHNEGRNERLVSHVLVLGIDGLGSHGLEHANTPNIDQLMKSGAWTLHARSVFPSVSGPAWSSMITGATVEKHGVVNNGWTAENHFLEPVIKGDFEMFPTIFGETRRHIPEAVIAAFYHWRKLGNFIEKGVCDISQAAGNEDSVTMLACKFIHERKPDLTFVHLDHVDHAGHHDGYRSQKYFEAIEKTDSLVGIFLDQLKRSGLFEETVVFLVSDHGGLDKGHGGIHPDEMVVPFLVSGKGIKKDYAIDHPLFIYDLAPTVAMLLGFELNGWISGKPLSNILSSIQCNRL</sequence>
<dbReference type="SUPFAM" id="SSF53649">
    <property type="entry name" value="Alkaline phosphatase-like"/>
    <property type="match status" value="1"/>
</dbReference>
<dbReference type="InterPro" id="IPR002591">
    <property type="entry name" value="Phosphodiest/P_Trfase"/>
</dbReference>
<dbReference type="Proteomes" id="UP000178485">
    <property type="component" value="Chromosome i"/>
</dbReference>
<name>A0A1G4G3V2_9BACT</name>
<dbReference type="InterPro" id="IPR017850">
    <property type="entry name" value="Alkaline_phosphatase_core_sf"/>
</dbReference>
<evidence type="ECO:0000313" key="2">
    <source>
        <dbReference type="Proteomes" id="UP000178485"/>
    </source>
</evidence>
<dbReference type="GO" id="GO:0016787">
    <property type="term" value="F:hydrolase activity"/>
    <property type="evidence" value="ECO:0007669"/>
    <property type="project" value="UniProtKB-ARBA"/>
</dbReference>
<dbReference type="PROSITE" id="PS51257">
    <property type="entry name" value="PROKAR_LIPOPROTEIN"/>
    <property type="match status" value="1"/>
</dbReference>
<dbReference type="RefSeq" id="WP_083373133.1">
    <property type="nucleotide sequence ID" value="NZ_JAQVII010000076.1"/>
</dbReference>
<dbReference type="PANTHER" id="PTHR10151:SF120">
    <property type="entry name" value="BIS(5'-ADENOSYL)-TRIPHOSPHATASE"/>
    <property type="match status" value="1"/>
</dbReference>
<gene>
    <name evidence="1" type="ORF">ING2E5A_0375</name>
</gene>
<dbReference type="PANTHER" id="PTHR10151">
    <property type="entry name" value="ECTONUCLEOTIDE PYROPHOSPHATASE/PHOSPHODIESTERASE"/>
    <property type="match status" value="1"/>
</dbReference>
<protein>
    <submittedName>
        <fullName evidence="1">Type I phosphodiesterase/nucleotide pyrophosphatase domain protein</fullName>
    </submittedName>
</protein>
<dbReference type="STRING" id="1642646.ING2E5A_0375"/>
<dbReference type="EMBL" id="LT608328">
    <property type="protein sequence ID" value="SCM55448.1"/>
    <property type="molecule type" value="Genomic_DNA"/>
</dbReference>
<proteinExistence type="predicted"/>
<accession>A0A1G4G3V2</accession>
<dbReference type="KEGG" id="pmuc:ING2E5A_0375"/>
<dbReference type="AlphaFoldDB" id="A0A1G4G3V2"/>
<evidence type="ECO:0000313" key="1">
    <source>
        <dbReference type="EMBL" id="SCM55448.1"/>
    </source>
</evidence>
<dbReference type="Gene3D" id="3.40.720.10">
    <property type="entry name" value="Alkaline Phosphatase, subunit A"/>
    <property type="match status" value="2"/>
</dbReference>
<dbReference type="Pfam" id="PF01663">
    <property type="entry name" value="Phosphodiest"/>
    <property type="match status" value="2"/>
</dbReference>
<keyword evidence="2" id="KW-1185">Reference proteome</keyword>
<organism evidence="1 2">
    <name type="scientific">Petrimonas mucosa</name>
    <dbReference type="NCBI Taxonomy" id="1642646"/>
    <lineage>
        <taxon>Bacteria</taxon>
        <taxon>Pseudomonadati</taxon>
        <taxon>Bacteroidota</taxon>
        <taxon>Bacteroidia</taxon>
        <taxon>Bacteroidales</taxon>
        <taxon>Dysgonomonadaceae</taxon>
        <taxon>Petrimonas</taxon>
    </lineage>
</organism>
<dbReference type="CDD" id="cd16018">
    <property type="entry name" value="Enpp"/>
    <property type="match status" value="1"/>
</dbReference>
<reference evidence="1 2" key="1">
    <citation type="submission" date="2016-08" db="EMBL/GenBank/DDBJ databases">
        <authorList>
            <person name="Seilhamer J.J."/>
        </authorList>
    </citation>
    <scope>NUCLEOTIDE SEQUENCE [LARGE SCALE GENOMIC DNA]</scope>
    <source>
        <strain evidence="1">ING2-E5A</strain>
    </source>
</reference>